<feature type="region of interest" description="Disordered" evidence="1">
    <location>
        <begin position="97"/>
        <end position="189"/>
    </location>
</feature>
<evidence type="ECO:0000256" key="1">
    <source>
        <dbReference type="SAM" id="MobiDB-lite"/>
    </source>
</evidence>
<dbReference type="AlphaFoldDB" id="A0A314UX22"/>
<comment type="caution">
    <text evidence="2">The sequence shown here is derived from an EMBL/GenBank/DDBJ whole genome shotgun (WGS) entry which is preliminary data.</text>
</comment>
<dbReference type="Proteomes" id="UP000250321">
    <property type="component" value="Unassembled WGS sequence"/>
</dbReference>
<feature type="compositionally biased region" description="Low complexity" evidence="1">
    <location>
        <begin position="159"/>
        <end position="169"/>
    </location>
</feature>
<organism evidence="2 3">
    <name type="scientific">Prunus yedoensis var. nudiflora</name>
    <dbReference type="NCBI Taxonomy" id="2094558"/>
    <lineage>
        <taxon>Eukaryota</taxon>
        <taxon>Viridiplantae</taxon>
        <taxon>Streptophyta</taxon>
        <taxon>Embryophyta</taxon>
        <taxon>Tracheophyta</taxon>
        <taxon>Spermatophyta</taxon>
        <taxon>Magnoliopsida</taxon>
        <taxon>eudicotyledons</taxon>
        <taxon>Gunneridae</taxon>
        <taxon>Pentapetalae</taxon>
        <taxon>rosids</taxon>
        <taxon>fabids</taxon>
        <taxon>Rosales</taxon>
        <taxon>Rosaceae</taxon>
        <taxon>Amygdaloideae</taxon>
        <taxon>Amygdaleae</taxon>
        <taxon>Prunus</taxon>
    </lineage>
</organism>
<dbReference type="EMBL" id="PJQY01002959">
    <property type="protein sequence ID" value="PQM41376.1"/>
    <property type="molecule type" value="Genomic_DNA"/>
</dbReference>
<feature type="compositionally biased region" description="Basic and acidic residues" evidence="1">
    <location>
        <begin position="97"/>
        <end position="109"/>
    </location>
</feature>
<gene>
    <name evidence="2" type="ORF">Pyn_25137</name>
</gene>
<sequence>MVLSAKVLGVTTTAVALEAVVVAEAAARVLNAATAWTLGRESTTDAFFPLLVLVGRGSQSEFLKAPLRASPTGRDEILIPDPPIFVDCITTHPRRQSERRCWPRRDFGQRRPSKTRAGWLTEERGGPFESSRIASPHNSANKPRPRPWRGRNEGRARPGRGPRSPSSHSLSRHQELRRGRALRTEGTTE</sequence>
<name>A0A314UX22_PRUYE</name>
<feature type="compositionally biased region" description="Polar residues" evidence="1">
    <location>
        <begin position="132"/>
        <end position="141"/>
    </location>
</feature>
<reference evidence="2 3" key="1">
    <citation type="submission" date="2018-02" db="EMBL/GenBank/DDBJ databases">
        <title>Draft genome of wild Prunus yedoensis var. nudiflora.</title>
        <authorList>
            <person name="Baek S."/>
            <person name="Kim J.-H."/>
            <person name="Choi K."/>
            <person name="Kim G.-B."/>
            <person name="Cho A."/>
            <person name="Jang H."/>
            <person name="Shin C.-H."/>
            <person name="Yu H.-J."/>
            <person name="Mun J.-H."/>
        </authorList>
    </citation>
    <scope>NUCLEOTIDE SEQUENCE [LARGE SCALE GENOMIC DNA]</scope>
    <source>
        <strain evidence="3">cv. Jeju island</strain>
        <tissue evidence="2">Leaf</tissue>
    </source>
</reference>
<evidence type="ECO:0000313" key="3">
    <source>
        <dbReference type="Proteomes" id="UP000250321"/>
    </source>
</evidence>
<protein>
    <submittedName>
        <fullName evidence="2">Uncharacterized protein</fullName>
    </submittedName>
</protein>
<keyword evidence="3" id="KW-1185">Reference proteome</keyword>
<accession>A0A314UX22</accession>
<proteinExistence type="predicted"/>
<evidence type="ECO:0000313" key="2">
    <source>
        <dbReference type="EMBL" id="PQM41376.1"/>
    </source>
</evidence>